<dbReference type="SUPFAM" id="SSF57701">
    <property type="entry name" value="Zn2/Cys6 DNA-binding domain"/>
    <property type="match status" value="1"/>
</dbReference>
<protein>
    <recommendedName>
        <fullName evidence="7">Zn(2)-C6 fungal-type domain-containing protein</fullName>
    </recommendedName>
</protein>
<dbReference type="RefSeq" id="XP_056560766.1">
    <property type="nucleotide sequence ID" value="XM_056694037.1"/>
</dbReference>
<evidence type="ECO:0000256" key="5">
    <source>
        <dbReference type="ARBA" id="ARBA00023242"/>
    </source>
</evidence>
<dbReference type="Gene3D" id="4.10.240.10">
    <property type="entry name" value="Zn(2)-C6 fungal-type DNA-binding domain"/>
    <property type="match status" value="1"/>
</dbReference>
<dbReference type="GO" id="GO:0000981">
    <property type="term" value="F:DNA-binding transcription factor activity, RNA polymerase II-specific"/>
    <property type="evidence" value="ECO:0007669"/>
    <property type="project" value="InterPro"/>
</dbReference>
<keyword evidence="5" id="KW-0539">Nucleus</keyword>
<evidence type="ECO:0000259" key="7">
    <source>
        <dbReference type="PROSITE" id="PS50048"/>
    </source>
</evidence>
<evidence type="ECO:0000313" key="9">
    <source>
        <dbReference type="Proteomes" id="UP001147782"/>
    </source>
</evidence>
<feature type="region of interest" description="Disordered" evidence="6">
    <location>
        <begin position="69"/>
        <end position="95"/>
    </location>
</feature>
<dbReference type="Proteomes" id="UP001147782">
    <property type="component" value="Unassembled WGS sequence"/>
</dbReference>
<dbReference type="GO" id="GO:0045944">
    <property type="term" value="P:positive regulation of transcription by RNA polymerase II"/>
    <property type="evidence" value="ECO:0007669"/>
    <property type="project" value="TreeGrafter"/>
</dbReference>
<dbReference type="SMART" id="SM00066">
    <property type="entry name" value="GAL4"/>
    <property type="match status" value="1"/>
</dbReference>
<dbReference type="OrthoDB" id="39175at2759"/>
<dbReference type="AlphaFoldDB" id="A0A9W9VVF8"/>
<keyword evidence="9" id="KW-1185">Reference proteome</keyword>
<dbReference type="Pfam" id="PF00172">
    <property type="entry name" value="Zn_clus"/>
    <property type="match status" value="1"/>
</dbReference>
<dbReference type="CDD" id="cd00067">
    <property type="entry name" value="GAL4"/>
    <property type="match status" value="1"/>
</dbReference>
<keyword evidence="4" id="KW-0804">Transcription</keyword>
<evidence type="ECO:0000256" key="1">
    <source>
        <dbReference type="ARBA" id="ARBA00004123"/>
    </source>
</evidence>
<gene>
    <name evidence="8" type="ORF">N7496_001106</name>
</gene>
<evidence type="ECO:0000256" key="4">
    <source>
        <dbReference type="ARBA" id="ARBA00023163"/>
    </source>
</evidence>
<dbReference type="PANTHER" id="PTHR37534">
    <property type="entry name" value="TRANSCRIPTIONAL ACTIVATOR PROTEIN UGA3"/>
    <property type="match status" value="1"/>
</dbReference>
<sequence>MSEARQIPRNRRKTRSGCLRCKQRKIKCDEALPHCNQCTRRALDCPGYERPLKWSSKYETWNSADATKESSANVISSERDLTNNAKEPENNLSKTSTKLSCIRSPSLSQRGHVSESNYQRHTTGGVPMEDDFTLDPDKLLGPLIFSRPSIDEFFYDTISQSQALDTTLWDDLLIPSPQIAEDQSTRLSRHYFSSICRINCCFDSSKNPFRGWHNPSVLGITHLHGARGLYKKWLIRANNSVDTAADQHKLSHVKTFLNGTMAYWEAMASFVMDQPVQSISYLTPICDQTGAKKIQSNPWTGISTPVFVYLAQAGALGRQRSIIRKLSVSNSTTGVHEKLHEDLLAQACDVETALLGYKTPSIDRIEDTGDALTPVSHLQKMAQVYRLTALLEIYRVFPELLQKPSSDEANVFDSISFQSRTIALAIGILTIISTIPETSGVNALLCLPMITAGSALQPTEADRPELSHGSTRGSLCSELMSIFIQNDAHARWREFVRERMNIIHNYVGLGGVARALEVIEKTWFRADVQVFANEPDSVGEFVHWTDVMADERLETIFG</sequence>
<reference evidence="8" key="1">
    <citation type="submission" date="2022-11" db="EMBL/GenBank/DDBJ databases">
        <authorList>
            <person name="Petersen C."/>
        </authorList>
    </citation>
    <scope>NUCLEOTIDE SEQUENCE</scope>
    <source>
        <strain evidence="8">IBT 29864</strain>
    </source>
</reference>
<dbReference type="Pfam" id="PF11951">
    <property type="entry name" value="Fungal_trans_2"/>
    <property type="match status" value="1"/>
</dbReference>
<comment type="subcellular location">
    <subcellularLocation>
        <location evidence="1">Nucleus</location>
    </subcellularLocation>
</comment>
<evidence type="ECO:0000256" key="3">
    <source>
        <dbReference type="ARBA" id="ARBA00023125"/>
    </source>
</evidence>
<reference evidence="8" key="2">
    <citation type="journal article" date="2023" name="IMA Fungus">
        <title>Comparative genomic study of the Penicillium genus elucidates a diverse pangenome and 15 lateral gene transfer events.</title>
        <authorList>
            <person name="Petersen C."/>
            <person name="Sorensen T."/>
            <person name="Nielsen M.R."/>
            <person name="Sondergaard T.E."/>
            <person name="Sorensen J.L."/>
            <person name="Fitzpatrick D.A."/>
            <person name="Frisvad J.C."/>
            <person name="Nielsen K.L."/>
        </authorList>
    </citation>
    <scope>NUCLEOTIDE SEQUENCE</scope>
    <source>
        <strain evidence="8">IBT 29864</strain>
    </source>
</reference>
<dbReference type="InterPro" id="IPR021858">
    <property type="entry name" value="Fun_TF"/>
</dbReference>
<comment type="caution">
    <text evidence="8">The sequence shown here is derived from an EMBL/GenBank/DDBJ whole genome shotgun (WGS) entry which is preliminary data.</text>
</comment>
<keyword evidence="2" id="KW-0805">Transcription regulation</keyword>
<feature type="compositionally biased region" description="Basic and acidic residues" evidence="6">
    <location>
        <begin position="77"/>
        <end position="89"/>
    </location>
</feature>
<dbReference type="PROSITE" id="PS50048">
    <property type="entry name" value="ZN2_CY6_FUNGAL_2"/>
    <property type="match status" value="1"/>
</dbReference>
<dbReference type="InterPro" id="IPR036864">
    <property type="entry name" value="Zn2-C6_fun-type_DNA-bd_sf"/>
</dbReference>
<dbReference type="GO" id="GO:0000976">
    <property type="term" value="F:transcription cis-regulatory region binding"/>
    <property type="evidence" value="ECO:0007669"/>
    <property type="project" value="TreeGrafter"/>
</dbReference>
<name>A0A9W9VVF8_9EURO</name>
<dbReference type="GO" id="GO:0008270">
    <property type="term" value="F:zinc ion binding"/>
    <property type="evidence" value="ECO:0007669"/>
    <property type="project" value="InterPro"/>
</dbReference>
<dbReference type="GO" id="GO:0005634">
    <property type="term" value="C:nucleus"/>
    <property type="evidence" value="ECO:0007669"/>
    <property type="project" value="UniProtKB-SubCell"/>
</dbReference>
<dbReference type="PROSITE" id="PS00463">
    <property type="entry name" value="ZN2_CY6_FUNGAL_1"/>
    <property type="match status" value="1"/>
</dbReference>
<evidence type="ECO:0000256" key="2">
    <source>
        <dbReference type="ARBA" id="ARBA00023015"/>
    </source>
</evidence>
<organism evidence="8 9">
    <name type="scientific">Penicillium cataractarum</name>
    <dbReference type="NCBI Taxonomy" id="2100454"/>
    <lineage>
        <taxon>Eukaryota</taxon>
        <taxon>Fungi</taxon>
        <taxon>Dikarya</taxon>
        <taxon>Ascomycota</taxon>
        <taxon>Pezizomycotina</taxon>
        <taxon>Eurotiomycetes</taxon>
        <taxon>Eurotiomycetidae</taxon>
        <taxon>Eurotiales</taxon>
        <taxon>Aspergillaceae</taxon>
        <taxon>Penicillium</taxon>
    </lineage>
</organism>
<dbReference type="EMBL" id="JAPZBS010000001">
    <property type="protein sequence ID" value="KAJ5390038.1"/>
    <property type="molecule type" value="Genomic_DNA"/>
</dbReference>
<evidence type="ECO:0000256" key="6">
    <source>
        <dbReference type="SAM" id="MobiDB-lite"/>
    </source>
</evidence>
<keyword evidence="3" id="KW-0238">DNA-binding</keyword>
<dbReference type="GeneID" id="81433214"/>
<feature type="domain" description="Zn(2)-C6 fungal-type" evidence="7">
    <location>
        <begin position="17"/>
        <end position="45"/>
    </location>
</feature>
<evidence type="ECO:0000313" key="8">
    <source>
        <dbReference type="EMBL" id="KAJ5390038.1"/>
    </source>
</evidence>
<dbReference type="PANTHER" id="PTHR37534:SF44">
    <property type="entry name" value="ZN(II)2CYS6 TRANSCRIPTION FACTOR (EUROFUNG)"/>
    <property type="match status" value="1"/>
</dbReference>
<proteinExistence type="predicted"/>
<accession>A0A9W9VVF8</accession>
<dbReference type="InterPro" id="IPR001138">
    <property type="entry name" value="Zn2Cys6_DnaBD"/>
</dbReference>